<dbReference type="InterPro" id="IPR011009">
    <property type="entry name" value="Kinase-like_dom_sf"/>
</dbReference>
<reference evidence="1" key="1">
    <citation type="journal article" date="2020" name="Nature">
        <title>Giant virus diversity and host interactions through global metagenomics.</title>
        <authorList>
            <person name="Schulz F."/>
            <person name="Roux S."/>
            <person name="Paez-Espino D."/>
            <person name="Jungbluth S."/>
            <person name="Walsh D.A."/>
            <person name="Denef V.J."/>
            <person name="McMahon K.D."/>
            <person name="Konstantinidis K.T."/>
            <person name="Eloe-Fadrosh E.A."/>
            <person name="Kyrpides N.C."/>
            <person name="Woyke T."/>
        </authorList>
    </citation>
    <scope>NUCLEOTIDE SEQUENCE</scope>
    <source>
        <strain evidence="1">GVMAG-M-3300024301-20</strain>
    </source>
</reference>
<dbReference type="SUPFAM" id="SSF56112">
    <property type="entry name" value="Protein kinase-like (PK-like)"/>
    <property type="match status" value="1"/>
</dbReference>
<accession>A0A6C0IS01</accession>
<dbReference type="EMBL" id="MN740249">
    <property type="protein sequence ID" value="QHT95991.1"/>
    <property type="molecule type" value="Genomic_DNA"/>
</dbReference>
<evidence type="ECO:0008006" key="2">
    <source>
        <dbReference type="Google" id="ProtNLM"/>
    </source>
</evidence>
<name>A0A6C0IS01_9ZZZZ</name>
<dbReference type="AlphaFoldDB" id="A0A6C0IS01"/>
<sequence>MPILPTNCVFYNTHNNTNTNTNTRKEIIKYISEIVSYSPSLNNEIINVNTIKHRIPDYKFYFFVYIDYHQLQKSEVKLKNEYDNDIDSNSDIRLFHKSASEYLFKFENRQCIYFKDYLKSLSSSRKYIFQFIHFYKHLLEGLRKLVSINMVHGNIHMDNIIVINDNAHFTDFRSSIEVYENMNMNMNMNNNEQSNLIEFHLLSYMKTRQIKSLSQYNIHLLVDKLYEEQLGHLIKPFGDTLYNQMVDEAKEYYFKYVNKPVEVIWTDMCNWFFTWDNYLLSIVYLKIMIGLHSHVKNNIDKNKFLIGFMKLLVANIHPNPTKRKTISETLEIFDNIIYSCEPNVYKDLIKYI</sequence>
<organism evidence="1">
    <name type="scientific">viral metagenome</name>
    <dbReference type="NCBI Taxonomy" id="1070528"/>
    <lineage>
        <taxon>unclassified sequences</taxon>
        <taxon>metagenomes</taxon>
        <taxon>organismal metagenomes</taxon>
    </lineage>
</organism>
<protein>
    <recommendedName>
        <fullName evidence="2">Protein kinase domain-containing protein</fullName>
    </recommendedName>
</protein>
<evidence type="ECO:0000313" key="1">
    <source>
        <dbReference type="EMBL" id="QHT95991.1"/>
    </source>
</evidence>
<proteinExistence type="predicted"/>